<dbReference type="Proteomes" id="UP000241986">
    <property type="component" value="Unassembled WGS sequence"/>
</dbReference>
<accession>A0A2T4MYW9</accession>
<comment type="caution">
    <text evidence="3">The sequence shown here is derived from an EMBL/GenBank/DDBJ whole genome shotgun (WGS) entry which is preliminary data.</text>
</comment>
<evidence type="ECO:0000256" key="1">
    <source>
        <dbReference type="SAM" id="SignalP"/>
    </source>
</evidence>
<evidence type="ECO:0000313" key="4">
    <source>
        <dbReference type="Proteomes" id="UP000241986"/>
    </source>
</evidence>
<protein>
    <recommendedName>
        <fullName evidence="2">Biotin-protein ligase N-terminal domain-containing protein</fullName>
    </recommendedName>
</protein>
<feature type="signal peptide" evidence="1">
    <location>
        <begin position="1"/>
        <end position="26"/>
    </location>
</feature>
<dbReference type="InterPro" id="IPR019197">
    <property type="entry name" value="Biotin-prot_ligase_N"/>
</dbReference>
<keyword evidence="1" id="KW-0732">Signal</keyword>
<dbReference type="KEGG" id="avo:AMS64_16915"/>
<dbReference type="Gene3D" id="3.40.50.880">
    <property type="match status" value="1"/>
</dbReference>
<evidence type="ECO:0000313" key="3">
    <source>
        <dbReference type="EMBL" id="PTH79767.1"/>
    </source>
</evidence>
<sequence>MNVSKSIRLIASVISLWLMTGCMAEAASAQPQQEQYALIYNGPVSDGDSTKAIADVVRQVGLPVRYLSNIRELSAELDNARVLIVGGTEDDVEPLLKAFTPQARSALKTYLQNGGRYLGICGGAFVASTGWSEDEGFVPALGLVPATSDDYDGDFSARIFPISWLGEERQMYYQAGPQFTPVPSPEQVKVIAHFQNHQIAALISSYGKGKVAVSGPHPEAPESWKENAVDGDKMESNIHLAAGLVNELLSEEPVTYSK</sequence>
<reference evidence="3 4" key="1">
    <citation type="submission" date="2018-03" db="EMBL/GenBank/DDBJ databases">
        <title>Aeromonas veronii whole genome sequencing and analysis.</title>
        <authorList>
            <person name="Xie H."/>
            <person name="Liu T."/>
            <person name="Wang K."/>
        </authorList>
    </citation>
    <scope>NUCLEOTIDE SEQUENCE [LARGE SCALE GENOMIC DNA]</scope>
    <source>
        <strain evidence="3 4">XH.VA.1</strain>
    </source>
</reference>
<dbReference type="Pfam" id="PF09825">
    <property type="entry name" value="BPL_N"/>
    <property type="match status" value="2"/>
</dbReference>
<dbReference type="EMBL" id="PZKL01000039">
    <property type="protein sequence ID" value="PTH79767.1"/>
    <property type="molecule type" value="Genomic_DNA"/>
</dbReference>
<gene>
    <name evidence="3" type="ORF">DAA48_17795</name>
</gene>
<dbReference type="AlphaFoldDB" id="A0A2T4MYW9"/>
<dbReference type="SUPFAM" id="SSF52317">
    <property type="entry name" value="Class I glutamine amidotransferase-like"/>
    <property type="match status" value="1"/>
</dbReference>
<feature type="domain" description="Biotin-protein ligase N-terminal" evidence="2">
    <location>
        <begin position="38"/>
        <end position="129"/>
    </location>
</feature>
<name>A0A2T4MYW9_AERVE</name>
<dbReference type="RefSeq" id="WP_064336963.1">
    <property type="nucleotide sequence ID" value="NZ_CAWNSG010000015.1"/>
</dbReference>
<dbReference type="PROSITE" id="PS51257">
    <property type="entry name" value="PROKAR_LIPOPROTEIN"/>
    <property type="match status" value="1"/>
</dbReference>
<feature type="chain" id="PRO_5041066603" description="Biotin-protein ligase N-terminal domain-containing protein" evidence="1">
    <location>
        <begin position="27"/>
        <end position="258"/>
    </location>
</feature>
<feature type="domain" description="Biotin-protein ligase N-terminal" evidence="2">
    <location>
        <begin position="166"/>
        <end position="230"/>
    </location>
</feature>
<dbReference type="InterPro" id="IPR029062">
    <property type="entry name" value="Class_I_gatase-like"/>
</dbReference>
<organism evidence="3 4">
    <name type="scientific">Aeromonas veronii</name>
    <dbReference type="NCBI Taxonomy" id="654"/>
    <lineage>
        <taxon>Bacteria</taxon>
        <taxon>Pseudomonadati</taxon>
        <taxon>Pseudomonadota</taxon>
        <taxon>Gammaproteobacteria</taxon>
        <taxon>Aeromonadales</taxon>
        <taxon>Aeromonadaceae</taxon>
        <taxon>Aeromonas</taxon>
    </lineage>
</organism>
<evidence type="ECO:0000259" key="2">
    <source>
        <dbReference type="Pfam" id="PF09825"/>
    </source>
</evidence>
<proteinExistence type="predicted"/>